<evidence type="ECO:0000313" key="1">
    <source>
        <dbReference type="EMBL" id="KJS61423.1"/>
    </source>
</evidence>
<reference evidence="1 2" key="1">
    <citation type="submission" date="2015-02" db="EMBL/GenBank/DDBJ databases">
        <authorList>
            <person name="Ju K.-S."/>
            <person name="Doroghazi J.R."/>
            <person name="Metcalf W."/>
        </authorList>
    </citation>
    <scope>NUCLEOTIDE SEQUENCE [LARGE SCALE GENOMIC DNA]</scope>
    <source>
        <strain evidence="1 2">ATCC 31215</strain>
    </source>
</reference>
<dbReference type="AlphaFoldDB" id="A0A0F2TDX9"/>
<dbReference type="EMBL" id="JZKH01000026">
    <property type="protein sequence ID" value="KJS61423.1"/>
    <property type="molecule type" value="Genomic_DNA"/>
</dbReference>
<dbReference type="PATRIC" id="fig|359131.3.peg.3268"/>
<accession>A0A0F2TDX9</accession>
<sequence>MDETLLEVAIVMLGLFSAAFADEPIGRATGMVAGRLELNVPMTAILALRNSLESGMELR</sequence>
<dbReference type="Proteomes" id="UP000033699">
    <property type="component" value="Unassembled WGS sequence"/>
</dbReference>
<comment type="caution">
    <text evidence="1">The sequence shown here is derived from an EMBL/GenBank/DDBJ whole genome shotgun (WGS) entry which is preliminary data.</text>
</comment>
<proteinExistence type="predicted"/>
<organism evidence="1 2">
    <name type="scientific">Streptomyces rubellomurinus (strain ATCC 31215)</name>
    <dbReference type="NCBI Taxonomy" id="359131"/>
    <lineage>
        <taxon>Bacteria</taxon>
        <taxon>Bacillati</taxon>
        <taxon>Actinomycetota</taxon>
        <taxon>Actinomycetes</taxon>
        <taxon>Kitasatosporales</taxon>
        <taxon>Streptomycetaceae</taxon>
        <taxon>Streptomyces</taxon>
    </lineage>
</organism>
<gene>
    <name evidence="1" type="ORF">VM95_14755</name>
</gene>
<name>A0A0F2TDX9_STRR3</name>
<evidence type="ECO:0000313" key="2">
    <source>
        <dbReference type="Proteomes" id="UP000033699"/>
    </source>
</evidence>
<protein>
    <submittedName>
        <fullName evidence="1">Uncharacterized protein</fullName>
    </submittedName>
</protein>
<keyword evidence="2" id="KW-1185">Reference proteome</keyword>